<name>F2L622_THEU7</name>
<dbReference type="KEGG" id="tuz:TUZN_0985"/>
<keyword evidence="1" id="KW-0472">Membrane</keyword>
<keyword evidence="1" id="KW-1133">Transmembrane helix</keyword>
<gene>
    <name evidence="2" type="ordered locus">TUZN_0985</name>
</gene>
<keyword evidence="1" id="KW-0812">Transmembrane</keyword>
<reference evidence="2 3" key="1">
    <citation type="journal article" date="2011" name="J. Bacteriol.">
        <title>Complete genome sequence of the thermoacidophilic crenarchaeon Thermoproteus uzoniensis 768-20.</title>
        <authorList>
            <person name="Mardanov A.V."/>
            <person name="Gumerov V.M."/>
            <person name="Beletsky A.V."/>
            <person name="Prokofeva M.I."/>
            <person name="Bonch-Osmolovskaya E.A."/>
            <person name="Ravin N.V."/>
            <person name="Skryabin K.G."/>
        </authorList>
    </citation>
    <scope>NUCLEOTIDE SEQUENCE [LARGE SCALE GENOMIC DNA]</scope>
    <source>
        <strain evidence="2 3">768-20</strain>
    </source>
</reference>
<keyword evidence="3" id="KW-1185">Reference proteome</keyword>
<dbReference type="STRING" id="999630.TUZN_0985"/>
<proteinExistence type="predicted"/>
<dbReference type="HOGENOM" id="CLU_1109553_0_0_2"/>
<sequence length="250" mass="28156">MIPVVISCISYIWLIPILSGKTNDIGKAYFEYVGSFADNNFTTYIIIIKINNTSHSSMYTIYKYNGIFTYYNGMAIVRGRLDGEVCNGTLPSSIYSLFITNGSSISIDGVRITLRRSGYFGIPSFGLAQPNRFFGFGPYYAVSINNTLFLDYHVGYTGDGGSYALYSIQISPRFRFIGTNSSSFLYLLRTCGIESVFMTFVVRLNGTNFAPRDQPYLSVFVNNFNALFPLSYGLVFGGILLWLYGRRRWS</sequence>
<evidence type="ECO:0000313" key="2">
    <source>
        <dbReference type="EMBL" id="AEA12467.1"/>
    </source>
</evidence>
<dbReference type="EMBL" id="CP002590">
    <property type="protein sequence ID" value="AEA12467.1"/>
    <property type="molecule type" value="Genomic_DNA"/>
</dbReference>
<organism evidence="2 3">
    <name type="scientific">Thermoproteus uzoniensis (strain 768-20)</name>
    <dbReference type="NCBI Taxonomy" id="999630"/>
    <lineage>
        <taxon>Archaea</taxon>
        <taxon>Thermoproteota</taxon>
        <taxon>Thermoprotei</taxon>
        <taxon>Thermoproteales</taxon>
        <taxon>Thermoproteaceae</taxon>
        <taxon>Thermoproteus</taxon>
    </lineage>
</organism>
<reference key="2">
    <citation type="submission" date="2011-03" db="EMBL/GenBank/DDBJ databases">
        <title>Complete genome sequence of the thermoacidophilic crenarchaeon Thermoproteus uzoniensis 768-20.</title>
        <authorList>
            <person name="Mardanov A.V."/>
            <person name="Gumerov V.M."/>
            <person name="Beletsky A.V."/>
            <person name="Prokofeva M.I."/>
            <person name="Bonch-Osmolovskaya E.A."/>
            <person name="Ravin N.V."/>
            <person name="Skryabin K.G."/>
        </authorList>
    </citation>
    <scope>NUCLEOTIDE SEQUENCE</scope>
    <source>
        <strain>768-20</strain>
    </source>
</reference>
<feature type="transmembrane region" description="Helical" evidence="1">
    <location>
        <begin position="224"/>
        <end position="244"/>
    </location>
</feature>
<protein>
    <submittedName>
        <fullName evidence="2">Uncharacterized protein</fullName>
    </submittedName>
</protein>
<dbReference type="Proteomes" id="UP000008138">
    <property type="component" value="Chromosome"/>
</dbReference>
<accession>F2L622</accession>
<evidence type="ECO:0000256" key="1">
    <source>
        <dbReference type="SAM" id="Phobius"/>
    </source>
</evidence>
<dbReference type="AlphaFoldDB" id="F2L622"/>
<evidence type="ECO:0000313" key="3">
    <source>
        <dbReference type="Proteomes" id="UP000008138"/>
    </source>
</evidence>